<sequence length="114" mass="12468">MPYAMSMDAPLQAYLVQATERLKGALDLEALYLFGSHARGTADRRSDLDLLVVARTSLPPLARLELVLNLLADAPLPVEALVLTPEELAERSDLPFLKGVLREAIPLYERGKAA</sequence>
<reference evidence="3" key="1">
    <citation type="submission" date="2016-06" db="EMBL/GenBank/DDBJ databases">
        <title>Whole genome sequencing of Thermus brockianus strain GE-1.</title>
        <authorList>
            <person name="Schaefers C."/>
            <person name="Blank S."/>
            <person name="Wiebusch S."/>
            <person name="Elleuche S."/>
            <person name="Antranikian G."/>
        </authorList>
    </citation>
    <scope>NUCLEOTIDE SEQUENCE [LARGE SCALE GENOMIC DNA]</scope>
    <source>
        <strain evidence="3">GE-1</strain>
        <plasmid evidence="3">ptb1</plasmid>
    </source>
</reference>
<protein>
    <submittedName>
        <fullName evidence="2">Nucleotidyltransferase</fullName>
    </submittedName>
</protein>
<name>A0A1J0LYA6_THEBO</name>
<dbReference type="InterPro" id="IPR041633">
    <property type="entry name" value="Polbeta"/>
</dbReference>
<dbReference type="CDD" id="cd05403">
    <property type="entry name" value="NT_KNTase_like"/>
    <property type="match status" value="1"/>
</dbReference>
<dbReference type="SUPFAM" id="SSF81301">
    <property type="entry name" value="Nucleotidyltransferase"/>
    <property type="match status" value="1"/>
</dbReference>
<dbReference type="PANTHER" id="PTHR43449:SF1">
    <property type="entry name" value="POLYMERASE BETA NUCLEOTIDYLTRANSFERASE DOMAIN-CONTAINING PROTEIN"/>
    <property type="match status" value="1"/>
</dbReference>
<evidence type="ECO:0000313" key="2">
    <source>
        <dbReference type="EMBL" id="APD10461.1"/>
    </source>
</evidence>
<dbReference type="InterPro" id="IPR043519">
    <property type="entry name" value="NT_sf"/>
</dbReference>
<keyword evidence="2" id="KW-0614">Plasmid</keyword>
<accession>A0A1J0LYA6</accession>
<proteinExistence type="predicted"/>
<keyword evidence="2" id="KW-0808">Transferase</keyword>
<evidence type="ECO:0000259" key="1">
    <source>
        <dbReference type="Pfam" id="PF18765"/>
    </source>
</evidence>
<dbReference type="PANTHER" id="PTHR43449">
    <property type="entry name" value="NUCLEOTIDYLTRANSFERASE"/>
    <property type="match status" value="1"/>
</dbReference>
<dbReference type="GO" id="GO:0016740">
    <property type="term" value="F:transferase activity"/>
    <property type="evidence" value="ECO:0007669"/>
    <property type="project" value="UniProtKB-KW"/>
</dbReference>
<dbReference type="AlphaFoldDB" id="A0A1J0LYA6"/>
<organism evidence="2 3">
    <name type="scientific">Thermus brockianus</name>
    <dbReference type="NCBI Taxonomy" id="56956"/>
    <lineage>
        <taxon>Bacteria</taxon>
        <taxon>Thermotogati</taxon>
        <taxon>Deinococcota</taxon>
        <taxon>Deinococci</taxon>
        <taxon>Thermales</taxon>
        <taxon>Thermaceae</taxon>
        <taxon>Thermus</taxon>
    </lineage>
</organism>
<dbReference type="Pfam" id="PF18765">
    <property type="entry name" value="Polbeta"/>
    <property type="match status" value="1"/>
</dbReference>
<dbReference type="EMBL" id="CP016313">
    <property type="protein sequence ID" value="APD10461.1"/>
    <property type="molecule type" value="Genomic_DNA"/>
</dbReference>
<dbReference type="Proteomes" id="UP000182993">
    <property type="component" value="Plasmid pTB1"/>
</dbReference>
<dbReference type="KEGG" id="tbc:A0O31_02436"/>
<gene>
    <name evidence="2" type="ORF">A0O31_02436</name>
</gene>
<dbReference type="Gene3D" id="3.30.460.10">
    <property type="entry name" value="Beta Polymerase, domain 2"/>
    <property type="match status" value="1"/>
</dbReference>
<evidence type="ECO:0000313" key="3">
    <source>
        <dbReference type="Proteomes" id="UP000182993"/>
    </source>
</evidence>
<geneLocation type="plasmid" evidence="3">
    <name>ptb1</name>
</geneLocation>
<feature type="domain" description="Polymerase beta nucleotidyltransferase" evidence="1">
    <location>
        <begin position="21"/>
        <end position="110"/>
    </location>
</feature>